<feature type="domain" description="Lactate/malate dehydrogenase N-terminal" evidence="1">
    <location>
        <begin position="4"/>
        <end position="78"/>
    </location>
</feature>
<proteinExistence type="predicted"/>
<dbReference type="Pfam" id="PF00056">
    <property type="entry name" value="Ldh_1_N"/>
    <property type="match status" value="1"/>
</dbReference>
<dbReference type="GO" id="GO:0016616">
    <property type="term" value="F:oxidoreductase activity, acting on the CH-OH group of donors, NAD or NADP as acceptor"/>
    <property type="evidence" value="ECO:0007669"/>
    <property type="project" value="InterPro"/>
</dbReference>
<sequence>MSTIAIIGAGELGSTLAFTLARRNQIDAIKLIDASEGIAAGQALDISQAGPIEGFRTAIKATGNLSEVVGADVIVLTHPAKSSKDQVSGDEELVTVCQLVKYNPHATIVCAE</sequence>
<dbReference type="GO" id="GO:0019752">
    <property type="term" value="P:carboxylic acid metabolic process"/>
    <property type="evidence" value="ECO:0007669"/>
    <property type="project" value="InterPro"/>
</dbReference>
<dbReference type="AlphaFoldDB" id="A0A382CL81"/>
<dbReference type="EMBL" id="UINC01034939">
    <property type="protein sequence ID" value="SVB26552.1"/>
    <property type="molecule type" value="Genomic_DNA"/>
</dbReference>
<dbReference type="InterPro" id="IPR036291">
    <property type="entry name" value="NAD(P)-bd_dom_sf"/>
</dbReference>
<dbReference type="Gene3D" id="3.40.50.720">
    <property type="entry name" value="NAD(P)-binding Rossmann-like Domain"/>
    <property type="match status" value="1"/>
</dbReference>
<protein>
    <recommendedName>
        <fullName evidence="1">Lactate/malate dehydrogenase N-terminal domain-containing protein</fullName>
    </recommendedName>
</protein>
<name>A0A382CL81_9ZZZZ</name>
<reference evidence="2" key="1">
    <citation type="submission" date="2018-05" db="EMBL/GenBank/DDBJ databases">
        <authorList>
            <person name="Lanie J.A."/>
            <person name="Ng W.-L."/>
            <person name="Kazmierczak K.M."/>
            <person name="Andrzejewski T.M."/>
            <person name="Davidsen T.M."/>
            <person name="Wayne K.J."/>
            <person name="Tettelin H."/>
            <person name="Glass J.I."/>
            <person name="Rusch D."/>
            <person name="Podicherti R."/>
            <person name="Tsui H.-C.T."/>
            <person name="Winkler M.E."/>
        </authorList>
    </citation>
    <scope>NUCLEOTIDE SEQUENCE</scope>
</reference>
<evidence type="ECO:0000259" key="1">
    <source>
        <dbReference type="Pfam" id="PF00056"/>
    </source>
</evidence>
<dbReference type="InterPro" id="IPR001557">
    <property type="entry name" value="L-lactate/malate_DH"/>
</dbReference>
<accession>A0A382CL81</accession>
<dbReference type="SUPFAM" id="SSF51735">
    <property type="entry name" value="NAD(P)-binding Rossmann-fold domains"/>
    <property type="match status" value="1"/>
</dbReference>
<evidence type="ECO:0000313" key="2">
    <source>
        <dbReference type="EMBL" id="SVB26552.1"/>
    </source>
</evidence>
<organism evidence="2">
    <name type="scientific">marine metagenome</name>
    <dbReference type="NCBI Taxonomy" id="408172"/>
    <lineage>
        <taxon>unclassified sequences</taxon>
        <taxon>metagenomes</taxon>
        <taxon>ecological metagenomes</taxon>
    </lineage>
</organism>
<feature type="non-terminal residue" evidence="2">
    <location>
        <position position="112"/>
    </location>
</feature>
<dbReference type="InterPro" id="IPR001236">
    <property type="entry name" value="Lactate/malate_DH_N"/>
</dbReference>
<dbReference type="PRINTS" id="PR00086">
    <property type="entry name" value="LLDHDRGNASE"/>
</dbReference>
<gene>
    <name evidence="2" type="ORF">METZ01_LOCUS179406</name>
</gene>